<dbReference type="EMBL" id="MU167227">
    <property type="protein sequence ID" value="KAG0149533.1"/>
    <property type="molecule type" value="Genomic_DNA"/>
</dbReference>
<evidence type="ECO:0000259" key="1">
    <source>
        <dbReference type="Pfam" id="PF04577"/>
    </source>
</evidence>
<protein>
    <recommendedName>
        <fullName evidence="1">Glycosyltransferase 61 catalytic domain-containing protein</fullName>
    </recommendedName>
</protein>
<accession>A0A9P6NNZ5</accession>
<comment type="caution">
    <text evidence="2">The sequence shown here is derived from an EMBL/GenBank/DDBJ whole genome shotgun (WGS) entry which is preliminary data.</text>
</comment>
<proteinExistence type="predicted"/>
<dbReference type="InterPro" id="IPR049625">
    <property type="entry name" value="Glyco_transf_61_cat"/>
</dbReference>
<evidence type="ECO:0000313" key="2">
    <source>
        <dbReference type="EMBL" id="KAG0149533.1"/>
    </source>
</evidence>
<reference evidence="2" key="1">
    <citation type="submission" date="2013-11" db="EMBL/GenBank/DDBJ databases">
        <title>Genome sequence of the fusiform rust pathogen reveals effectors for host alternation and coevolution with pine.</title>
        <authorList>
            <consortium name="DOE Joint Genome Institute"/>
            <person name="Smith K."/>
            <person name="Pendleton A."/>
            <person name="Kubisiak T."/>
            <person name="Anderson C."/>
            <person name="Salamov A."/>
            <person name="Aerts A."/>
            <person name="Riley R."/>
            <person name="Clum A."/>
            <person name="Lindquist E."/>
            <person name="Ence D."/>
            <person name="Campbell M."/>
            <person name="Kronenberg Z."/>
            <person name="Feau N."/>
            <person name="Dhillon B."/>
            <person name="Hamelin R."/>
            <person name="Burleigh J."/>
            <person name="Smith J."/>
            <person name="Yandell M."/>
            <person name="Nelson C."/>
            <person name="Grigoriev I."/>
            <person name="Davis J."/>
        </authorList>
    </citation>
    <scope>NUCLEOTIDE SEQUENCE</scope>
    <source>
        <strain evidence="2">G11</strain>
    </source>
</reference>
<dbReference type="Pfam" id="PF04577">
    <property type="entry name" value="Glyco_transf_61"/>
    <property type="match status" value="1"/>
</dbReference>
<sequence>MAQELLFGSWKISSLAWPRATPTPDRLFFTLFNQPEWRDQPGLNAFVLRAAFPSLSFLYRQDFEEFKHSTLTLAFERLVFVDRQAAKLAPLNAAANKMVAQLGARPSAEVGWWEPVRTAVVDAIEASLPVKREPVIIDHVRRPRITYVSRQKAVQRRLRQADHEALEKALKDLAKRKEVDVAVVIWEQLSAAEQIRVASRTTIFLSLHGNGLSHQLWAPVVPGLSTTVEMLYPGGWARDFELVATMLGRRHYAFWGNELLWGTKMEPGMVMPEGFHLHSTPIKANAVIKLLEDILDHKEVPPHHTHL</sequence>
<keyword evidence="3" id="KW-1185">Reference proteome</keyword>
<dbReference type="AlphaFoldDB" id="A0A9P6NNZ5"/>
<gene>
    <name evidence="2" type="ORF">CROQUDRAFT_131270</name>
</gene>
<name>A0A9P6NNZ5_9BASI</name>
<feature type="domain" description="Glycosyltransferase 61 catalytic" evidence="1">
    <location>
        <begin position="114"/>
        <end position="219"/>
    </location>
</feature>
<dbReference type="Proteomes" id="UP000886653">
    <property type="component" value="Unassembled WGS sequence"/>
</dbReference>
<dbReference type="OrthoDB" id="529273at2759"/>
<organism evidence="2 3">
    <name type="scientific">Cronartium quercuum f. sp. fusiforme G11</name>
    <dbReference type="NCBI Taxonomy" id="708437"/>
    <lineage>
        <taxon>Eukaryota</taxon>
        <taxon>Fungi</taxon>
        <taxon>Dikarya</taxon>
        <taxon>Basidiomycota</taxon>
        <taxon>Pucciniomycotina</taxon>
        <taxon>Pucciniomycetes</taxon>
        <taxon>Pucciniales</taxon>
        <taxon>Coleosporiaceae</taxon>
        <taxon>Cronartium</taxon>
    </lineage>
</organism>
<evidence type="ECO:0000313" key="3">
    <source>
        <dbReference type="Proteomes" id="UP000886653"/>
    </source>
</evidence>
<dbReference type="GO" id="GO:0016757">
    <property type="term" value="F:glycosyltransferase activity"/>
    <property type="evidence" value="ECO:0007669"/>
    <property type="project" value="InterPro"/>
</dbReference>